<dbReference type="PANTHER" id="PTHR10543:SF97">
    <property type="entry name" value="9-CIS-EPOXYCAROTENOID DIOXYGENASE NCED4, CHLOROPLASTIC"/>
    <property type="match status" value="1"/>
</dbReference>
<evidence type="ECO:0008006" key="8">
    <source>
        <dbReference type="Google" id="ProtNLM"/>
    </source>
</evidence>
<evidence type="ECO:0000256" key="1">
    <source>
        <dbReference type="ARBA" id="ARBA00006787"/>
    </source>
</evidence>
<keyword evidence="2 5" id="KW-0479">Metal-binding</keyword>
<dbReference type="GO" id="GO:0010436">
    <property type="term" value="F:carotenoid dioxygenase activity"/>
    <property type="evidence" value="ECO:0007669"/>
    <property type="project" value="TreeGrafter"/>
</dbReference>
<gene>
    <name evidence="6" type="ORF">KC19_5G062400</name>
</gene>
<dbReference type="GO" id="GO:0016121">
    <property type="term" value="P:carotene catabolic process"/>
    <property type="evidence" value="ECO:0007669"/>
    <property type="project" value="TreeGrafter"/>
</dbReference>
<protein>
    <recommendedName>
        <fullName evidence="8">9-cis-epoxycarotenoid dioxygenase</fullName>
    </recommendedName>
</protein>
<accession>A0A8T0HZ88</accession>
<evidence type="ECO:0000256" key="2">
    <source>
        <dbReference type="ARBA" id="ARBA00022723"/>
    </source>
</evidence>
<dbReference type="GO" id="GO:0009570">
    <property type="term" value="C:chloroplast stroma"/>
    <property type="evidence" value="ECO:0007669"/>
    <property type="project" value="TreeGrafter"/>
</dbReference>
<feature type="binding site" evidence="5">
    <location>
        <position position="568"/>
    </location>
    <ligand>
        <name>Fe cation</name>
        <dbReference type="ChEBI" id="CHEBI:24875"/>
        <note>catalytic</note>
    </ligand>
</feature>
<name>A0A8T0HZ88_CERPU</name>
<evidence type="ECO:0000256" key="5">
    <source>
        <dbReference type="PIRSR" id="PIRSR604294-1"/>
    </source>
</evidence>
<evidence type="ECO:0000256" key="4">
    <source>
        <dbReference type="ARBA" id="ARBA00023004"/>
    </source>
</evidence>
<dbReference type="Pfam" id="PF03055">
    <property type="entry name" value="RPE65"/>
    <property type="match status" value="1"/>
</dbReference>
<keyword evidence="3" id="KW-0223">Dioxygenase</keyword>
<proteinExistence type="inferred from homology"/>
<evidence type="ECO:0000313" key="7">
    <source>
        <dbReference type="Proteomes" id="UP000822688"/>
    </source>
</evidence>
<dbReference type="AlphaFoldDB" id="A0A8T0HZ88"/>
<keyword evidence="3" id="KW-0560">Oxidoreductase</keyword>
<comment type="similarity">
    <text evidence="1">Belongs to the carotenoid oxygenase family.</text>
</comment>
<dbReference type="GO" id="GO:0046872">
    <property type="term" value="F:metal ion binding"/>
    <property type="evidence" value="ECO:0007669"/>
    <property type="project" value="UniProtKB-KW"/>
</dbReference>
<feature type="binding site" evidence="5">
    <location>
        <position position="280"/>
    </location>
    <ligand>
        <name>Fe cation</name>
        <dbReference type="ChEBI" id="CHEBI:24875"/>
        <note>catalytic</note>
    </ligand>
</feature>
<feature type="binding site" evidence="5">
    <location>
        <position position="329"/>
    </location>
    <ligand>
        <name>Fe cation</name>
        <dbReference type="ChEBI" id="CHEBI:24875"/>
        <note>catalytic</note>
    </ligand>
</feature>
<keyword evidence="7" id="KW-1185">Reference proteome</keyword>
<dbReference type="InterPro" id="IPR004294">
    <property type="entry name" value="Carotenoid_Oase"/>
</dbReference>
<dbReference type="PANTHER" id="PTHR10543">
    <property type="entry name" value="BETA-CAROTENE DIOXYGENASE"/>
    <property type="match status" value="1"/>
</dbReference>
<dbReference type="EMBL" id="CM026425">
    <property type="protein sequence ID" value="KAG0576196.1"/>
    <property type="molecule type" value="Genomic_DNA"/>
</dbReference>
<evidence type="ECO:0000256" key="3">
    <source>
        <dbReference type="ARBA" id="ARBA00022964"/>
    </source>
</evidence>
<sequence>MACIAKVGPISSRMRSAHSSFPDSLTEGAERRTQAVTSGRPVVEFPKLVVEKSKHVSTTRQPKVKPLNFAQQLADKVIEAVEKNLENLHWGDNSPLPSTVDPHVQLEGNFFPVNESPASHDLEVEGTLPECLHGVYVRNGPNPQFFPTGRHHLFDGDGMLHAVSFDEGKVSYACRYTRTYRFMEEERHGRAFFPKPIGELHGYGGVARLLVHWTRALFGILDASQGMGMANAGLVYFNGRLLAISEDDLPVEVRITKDHDIETVGRYDFHGQLTHSMIAHPKIDPHTGELFSLSYNVLSAPYLKYLIFSADGQKQVEVPITLPEAAMTHDFAITENFVVIPDQQIVFRLKEMLTGGSPVVLDPKKTPRFGVMPKYATSEEELQWIEVPDCFFFHLYNAWEDGDEVVVIGSSMTPADIIFKTSEVPRAVLTEVRLNRVTGTSTKRELASLNLEVGKMNPEYVGVKTQFMYLAIVEPWPKVSGIAKVDLQSGQVVARYNYGDNRFGGEPVFVPRTSSLVAPTAEDDGFLLAFCHDEKSGASELLVLDAASPTLAPVATVKLPSRVPYGFHGAFIPASALSDPLAAAA</sequence>
<keyword evidence="4 5" id="KW-0408">Iron</keyword>
<evidence type="ECO:0000313" key="6">
    <source>
        <dbReference type="EMBL" id="KAG0576196.1"/>
    </source>
</evidence>
<reference evidence="6" key="1">
    <citation type="submission" date="2020-06" db="EMBL/GenBank/DDBJ databases">
        <title>WGS assembly of Ceratodon purpureus strain R40.</title>
        <authorList>
            <person name="Carey S.B."/>
            <person name="Jenkins J."/>
            <person name="Shu S."/>
            <person name="Lovell J.T."/>
            <person name="Sreedasyam A."/>
            <person name="Maumus F."/>
            <person name="Tiley G.P."/>
            <person name="Fernandez-Pozo N."/>
            <person name="Barry K."/>
            <person name="Chen C."/>
            <person name="Wang M."/>
            <person name="Lipzen A."/>
            <person name="Daum C."/>
            <person name="Saski C.A."/>
            <person name="Payton A.C."/>
            <person name="Mcbreen J.C."/>
            <person name="Conrad R.E."/>
            <person name="Kollar L.M."/>
            <person name="Olsson S."/>
            <person name="Huttunen S."/>
            <person name="Landis J.B."/>
            <person name="Wickett N.J."/>
            <person name="Johnson M.G."/>
            <person name="Rensing S.A."/>
            <person name="Grimwood J."/>
            <person name="Schmutz J."/>
            <person name="Mcdaniel S.F."/>
        </authorList>
    </citation>
    <scope>NUCLEOTIDE SEQUENCE</scope>
    <source>
        <strain evidence="6">R40</strain>
    </source>
</reference>
<comment type="caution">
    <text evidence="6">The sequence shown here is derived from an EMBL/GenBank/DDBJ whole genome shotgun (WGS) entry which is preliminary data.</text>
</comment>
<feature type="binding site" evidence="5">
    <location>
        <position position="394"/>
    </location>
    <ligand>
        <name>Fe cation</name>
        <dbReference type="ChEBI" id="CHEBI:24875"/>
        <note>catalytic</note>
    </ligand>
</feature>
<comment type="cofactor">
    <cofactor evidence="5">
        <name>Fe(2+)</name>
        <dbReference type="ChEBI" id="CHEBI:29033"/>
    </cofactor>
    <text evidence="5">Binds 1 Fe(2+) ion per subunit.</text>
</comment>
<dbReference type="Proteomes" id="UP000822688">
    <property type="component" value="Chromosome 5"/>
</dbReference>
<organism evidence="6 7">
    <name type="scientific">Ceratodon purpureus</name>
    <name type="common">Fire moss</name>
    <name type="synonym">Dicranum purpureum</name>
    <dbReference type="NCBI Taxonomy" id="3225"/>
    <lineage>
        <taxon>Eukaryota</taxon>
        <taxon>Viridiplantae</taxon>
        <taxon>Streptophyta</taxon>
        <taxon>Embryophyta</taxon>
        <taxon>Bryophyta</taxon>
        <taxon>Bryophytina</taxon>
        <taxon>Bryopsida</taxon>
        <taxon>Dicranidae</taxon>
        <taxon>Pseudoditrichales</taxon>
        <taxon>Ditrichaceae</taxon>
        <taxon>Ceratodon</taxon>
    </lineage>
</organism>